<feature type="domain" description="NlpC/P60" evidence="9">
    <location>
        <begin position="275"/>
        <end position="391"/>
    </location>
</feature>
<dbReference type="SUPFAM" id="SSF54001">
    <property type="entry name" value="Cysteine proteinases"/>
    <property type="match status" value="1"/>
</dbReference>
<feature type="compositionally biased region" description="Basic and acidic residues" evidence="7">
    <location>
        <begin position="228"/>
        <end position="238"/>
    </location>
</feature>
<evidence type="ECO:0000256" key="2">
    <source>
        <dbReference type="ARBA" id="ARBA00022670"/>
    </source>
</evidence>
<keyword evidence="11" id="KW-1185">Reference proteome</keyword>
<evidence type="ECO:0000256" key="1">
    <source>
        <dbReference type="ARBA" id="ARBA00007074"/>
    </source>
</evidence>
<dbReference type="Pfam" id="PF00877">
    <property type="entry name" value="NLPC_P60"/>
    <property type="match status" value="1"/>
</dbReference>
<evidence type="ECO:0000256" key="7">
    <source>
        <dbReference type="SAM" id="MobiDB-lite"/>
    </source>
</evidence>
<dbReference type="InterPro" id="IPR000064">
    <property type="entry name" value="NLP_P60_dom"/>
</dbReference>
<comment type="similarity">
    <text evidence="1">Belongs to the peptidase C40 family.</text>
</comment>
<proteinExistence type="inferred from homology"/>
<name>A0ABS1TS79_9BACI</name>
<evidence type="ECO:0000256" key="6">
    <source>
        <dbReference type="SAM" id="Coils"/>
    </source>
</evidence>
<feature type="signal peptide" evidence="8">
    <location>
        <begin position="1"/>
        <end position="26"/>
    </location>
</feature>
<evidence type="ECO:0000256" key="5">
    <source>
        <dbReference type="ARBA" id="ARBA00022807"/>
    </source>
</evidence>
<evidence type="ECO:0000256" key="3">
    <source>
        <dbReference type="ARBA" id="ARBA00022729"/>
    </source>
</evidence>
<dbReference type="InterPro" id="IPR038765">
    <property type="entry name" value="Papain-like_cys_pep_sf"/>
</dbReference>
<feature type="coiled-coil region" evidence="6">
    <location>
        <begin position="36"/>
        <end position="109"/>
    </location>
</feature>
<keyword evidence="2" id="KW-0645">Protease</keyword>
<feature type="region of interest" description="Disordered" evidence="7">
    <location>
        <begin position="223"/>
        <end position="272"/>
    </location>
</feature>
<dbReference type="EMBL" id="JAESWB010000171">
    <property type="protein sequence ID" value="MBL4953126.1"/>
    <property type="molecule type" value="Genomic_DNA"/>
</dbReference>
<keyword evidence="5" id="KW-0788">Thiol protease</keyword>
<dbReference type="RefSeq" id="WP_202654394.1">
    <property type="nucleotide sequence ID" value="NZ_JAESWB010000171.1"/>
</dbReference>
<comment type="caution">
    <text evidence="10">The sequence shown here is derived from an EMBL/GenBank/DDBJ whole genome shotgun (WGS) entry which is preliminary data.</text>
</comment>
<evidence type="ECO:0000256" key="4">
    <source>
        <dbReference type="ARBA" id="ARBA00022801"/>
    </source>
</evidence>
<dbReference type="PANTHER" id="PTHR47053:SF1">
    <property type="entry name" value="MUREIN DD-ENDOPEPTIDASE MEPH-RELATED"/>
    <property type="match status" value="1"/>
</dbReference>
<keyword evidence="3 8" id="KW-0732">Signal</keyword>
<protein>
    <submittedName>
        <fullName evidence="10">C40 family peptidase</fullName>
    </submittedName>
</protein>
<dbReference type="InterPro" id="IPR057309">
    <property type="entry name" value="PcsB_CC"/>
</dbReference>
<dbReference type="InterPro" id="IPR051202">
    <property type="entry name" value="Peptidase_C40"/>
</dbReference>
<dbReference type="Proteomes" id="UP000623967">
    <property type="component" value="Unassembled WGS sequence"/>
</dbReference>
<dbReference type="Gene3D" id="3.90.1720.10">
    <property type="entry name" value="endopeptidase domain like (from Nostoc punctiforme)"/>
    <property type="match status" value="1"/>
</dbReference>
<evidence type="ECO:0000313" key="11">
    <source>
        <dbReference type="Proteomes" id="UP000623967"/>
    </source>
</evidence>
<sequence>MIKKLCKYTISVAVLATTIQVTPAFAAPATVTKDQIEATKSQIEDFEMKIEKLDDRITVAMVKSQELNDHIKKQQAKIKDTEAEIVKAKKDLEIHKEIYSERLKSLQAEGKDSLVTYAELLLSSDNFSEFLTRFTAISEIMQSDTDLLNGLNEKEQALKNAEQKLSDELENLKQSQADLAAEQKEIKEAKKEVFKELANAKNKLQSQQNQLAQQEAERLAKIAQQREAQQREAQKRAEAAQQQQDRPQSSDNGSSNSSPSTPSTPSAPPVKVTGSASASAVIANAKKYLGVPYVWGGTSPSGFDCSGFVQYVFRSVGISLPRVSRAQQDVGQQIPLSQVQPGDLIFRGNPAHHVAIYIGGGQYIHAPQTGDVVRIAPFNPSKFTTATRVLH</sequence>
<dbReference type="Pfam" id="PF24568">
    <property type="entry name" value="CC_PcsB"/>
    <property type="match status" value="1"/>
</dbReference>
<feature type="compositionally biased region" description="Low complexity" evidence="7">
    <location>
        <begin position="239"/>
        <end position="264"/>
    </location>
</feature>
<evidence type="ECO:0000313" key="10">
    <source>
        <dbReference type="EMBL" id="MBL4953126.1"/>
    </source>
</evidence>
<dbReference type="Gene3D" id="6.10.250.3150">
    <property type="match status" value="1"/>
</dbReference>
<feature type="chain" id="PRO_5047525730" evidence="8">
    <location>
        <begin position="27"/>
        <end position="391"/>
    </location>
</feature>
<organism evidence="10 11">
    <name type="scientific">Neobacillus paridis</name>
    <dbReference type="NCBI Taxonomy" id="2803862"/>
    <lineage>
        <taxon>Bacteria</taxon>
        <taxon>Bacillati</taxon>
        <taxon>Bacillota</taxon>
        <taxon>Bacilli</taxon>
        <taxon>Bacillales</taxon>
        <taxon>Bacillaceae</taxon>
        <taxon>Neobacillus</taxon>
    </lineage>
</organism>
<dbReference type="PANTHER" id="PTHR47053">
    <property type="entry name" value="MUREIN DD-ENDOPEPTIDASE MEPH-RELATED"/>
    <property type="match status" value="1"/>
</dbReference>
<keyword evidence="6" id="KW-0175">Coiled coil</keyword>
<reference evidence="10 11" key="1">
    <citation type="submission" date="2021-01" db="EMBL/GenBank/DDBJ databases">
        <title>Genome public.</title>
        <authorList>
            <person name="Liu C."/>
            <person name="Sun Q."/>
        </authorList>
    </citation>
    <scope>NUCLEOTIDE SEQUENCE [LARGE SCALE GENOMIC DNA]</scope>
    <source>
        <strain evidence="10 11">YIM B02564</strain>
    </source>
</reference>
<evidence type="ECO:0000259" key="9">
    <source>
        <dbReference type="PROSITE" id="PS51935"/>
    </source>
</evidence>
<keyword evidence="4" id="KW-0378">Hydrolase</keyword>
<dbReference type="PROSITE" id="PS51935">
    <property type="entry name" value="NLPC_P60"/>
    <property type="match status" value="1"/>
</dbReference>
<evidence type="ECO:0000256" key="8">
    <source>
        <dbReference type="SAM" id="SignalP"/>
    </source>
</evidence>
<accession>A0ABS1TS79</accession>
<gene>
    <name evidence="10" type="ORF">JK635_13000</name>
</gene>